<dbReference type="InterPro" id="IPR044775">
    <property type="entry name" value="MFS_ERD6/Tret1-like"/>
</dbReference>
<evidence type="ECO:0000256" key="2">
    <source>
        <dbReference type="ARBA" id="ARBA00022475"/>
    </source>
</evidence>
<evidence type="ECO:0000256" key="7">
    <source>
        <dbReference type="ARBA" id="ARBA00024348"/>
    </source>
</evidence>
<dbReference type="InterPro" id="IPR020846">
    <property type="entry name" value="MFS_dom"/>
</dbReference>
<evidence type="ECO:0000256" key="6">
    <source>
        <dbReference type="ARBA" id="ARBA00023180"/>
    </source>
</evidence>
<feature type="transmembrane region" description="Helical" evidence="9">
    <location>
        <begin position="58"/>
        <end position="83"/>
    </location>
</feature>
<dbReference type="PRINTS" id="PR00171">
    <property type="entry name" value="SUGRTRNSPORT"/>
</dbReference>
<dbReference type="InterPro" id="IPR005829">
    <property type="entry name" value="Sugar_transporter_CS"/>
</dbReference>
<feature type="transmembrane region" description="Helical" evidence="9">
    <location>
        <begin position="318"/>
        <end position="339"/>
    </location>
</feature>
<keyword evidence="11" id="KW-1185">Reference proteome</keyword>
<dbReference type="FunFam" id="1.20.1250.20:FF:000055">
    <property type="entry name" value="Facilitated trehalose transporter Tret1-2 homolog"/>
    <property type="match status" value="1"/>
</dbReference>
<proteinExistence type="inferred from homology"/>
<dbReference type="PANTHER" id="PTHR48021:SF96">
    <property type="entry name" value="FACILITATED TREHALOSE TRANSPORTER TRET1-1-RELATED"/>
    <property type="match status" value="1"/>
</dbReference>
<evidence type="ECO:0000256" key="8">
    <source>
        <dbReference type="RuleBase" id="RU003346"/>
    </source>
</evidence>
<feature type="domain" description="Major facilitator superfamily (MFS) profile" evidence="10">
    <location>
        <begin position="14"/>
        <end position="443"/>
    </location>
</feature>
<dbReference type="InterPro" id="IPR050549">
    <property type="entry name" value="MFS_Trehalose_Transporter"/>
</dbReference>
<evidence type="ECO:0000259" key="10">
    <source>
        <dbReference type="PROSITE" id="PS50850"/>
    </source>
</evidence>
<feature type="transmembrane region" description="Helical" evidence="9">
    <location>
        <begin position="417"/>
        <end position="439"/>
    </location>
</feature>
<evidence type="ECO:0000256" key="4">
    <source>
        <dbReference type="ARBA" id="ARBA00022989"/>
    </source>
</evidence>
<feature type="transmembrane region" description="Helical" evidence="9">
    <location>
        <begin position="256"/>
        <end position="278"/>
    </location>
</feature>
<reference evidence="12" key="1">
    <citation type="submission" date="2025-08" db="UniProtKB">
        <authorList>
            <consortium name="RefSeq"/>
        </authorList>
    </citation>
    <scope>IDENTIFICATION</scope>
    <source>
        <strain evidence="12">15112-1751.03</strain>
        <tissue evidence="12">Whole Adult</tissue>
    </source>
</reference>
<dbReference type="InterPro" id="IPR005828">
    <property type="entry name" value="MFS_sugar_transport-like"/>
</dbReference>
<feature type="transmembrane region" description="Helical" evidence="9">
    <location>
        <begin position="387"/>
        <end position="405"/>
    </location>
</feature>
<keyword evidence="2" id="KW-1003">Cell membrane</keyword>
<dbReference type="PANTHER" id="PTHR48021">
    <property type="match status" value="1"/>
</dbReference>
<accession>A0A6P8Y9F7</accession>
<dbReference type="Pfam" id="PF00083">
    <property type="entry name" value="Sugar_tr"/>
    <property type="match status" value="1"/>
</dbReference>
<dbReference type="CDD" id="cd17358">
    <property type="entry name" value="MFS_GLUT6_8_Class3_like"/>
    <property type="match status" value="1"/>
</dbReference>
<dbReference type="Gene3D" id="1.20.1250.20">
    <property type="entry name" value="MFS general substrate transporter like domains"/>
    <property type="match status" value="1"/>
</dbReference>
<dbReference type="NCBIfam" id="TIGR00879">
    <property type="entry name" value="SP"/>
    <property type="match status" value="1"/>
</dbReference>
<evidence type="ECO:0000313" key="12">
    <source>
        <dbReference type="RefSeq" id="XP_034104787.1"/>
    </source>
</evidence>
<keyword evidence="4 9" id="KW-1133">Transmembrane helix</keyword>
<evidence type="ECO:0000256" key="9">
    <source>
        <dbReference type="SAM" id="Phobius"/>
    </source>
</evidence>
<dbReference type="GO" id="GO:0051119">
    <property type="term" value="F:sugar transmembrane transporter activity"/>
    <property type="evidence" value="ECO:0007669"/>
    <property type="project" value="InterPro"/>
</dbReference>
<dbReference type="OrthoDB" id="6339427at2759"/>
<protein>
    <submittedName>
        <fullName evidence="12">Facilitated trehalose transporter Tret1-2 homolog isoform X1</fullName>
    </submittedName>
</protein>
<dbReference type="GeneID" id="117568320"/>
<keyword evidence="8" id="KW-0813">Transport</keyword>
<dbReference type="Proteomes" id="UP000515160">
    <property type="component" value="Chromosome 3"/>
</dbReference>
<dbReference type="PROSITE" id="PS50850">
    <property type="entry name" value="MFS"/>
    <property type="match status" value="1"/>
</dbReference>
<comment type="subcellular location">
    <subcellularLocation>
        <location evidence="1">Cell membrane</location>
        <topology evidence="1">Multi-pass membrane protein</topology>
    </subcellularLocation>
</comment>
<name>A0A6P8Y9F7_DROAB</name>
<evidence type="ECO:0000256" key="5">
    <source>
        <dbReference type="ARBA" id="ARBA00023136"/>
    </source>
</evidence>
<feature type="transmembrane region" description="Helical" evidence="9">
    <location>
        <begin position="290"/>
        <end position="311"/>
    </location>
</feature>
<dbReference type="SUPFAM" id="SSF103473">
    <property type="entry name" value="MFS general substrate transporter"/>
    <property type="match status" value="1"/>
</dbReference>
<feature type="transmembrane region" description="Helical" evidence="9">
    <location>
        <begin position="173"/>
        <end position="191"/>
    </location>
</feature>
<keyword evidence="5 9" id="KW-0472">Membrane</keyword>
<evidence type="ECO:0000313" key="11">
    <source>
        <dbReference type="Proteomes" id="UP000515160"/>
    </source>
</evidence>
<dbReference type="GO" id="GO:0005886">
    <property type="term" value="C:plasma membrane"/>
    <property type="evidence" value="ECO:0007669"/>
    <property type="project" value="UniProtKB-SubCell"/>
</dbReference>
<evidence type="ECO:0000256" key="1">
    <source>
        <dbReference type="ARBA" id="ARBA00004651"/>
    </source>
</evidence>
<evidence type="ECO:0000256" key="3">
    <source>
        <dbReference type="ARBA" id="ARBA00022692"/>
    </source>
</evidence>
<feature type="transmembrane region" description="Helical" evidence="9">
    <location>
        <begin position="117"/>
        <end position="134"/>
    </location>
</feature>
<dbReference type="AlphaFoldDB" id="A0A6P8Y9F7"/>
<dbReference type="InterPro" id="IPR036259">
    <property type="entry name" value="MFS_trans_sf"/>
</dbReference>
<keyword evidence="3 9" id="KW-0812">Transmembrane</keyword>
<dbReference type="RefSeq" id="XP_034104787.1">
    <property type="nucleotide sequence ID" value="XM_034248896.2"/>
</dbReference>
<feature type="transmembrane region" description="Helical" evidence="9">
    <location>
        <begin position="90"/>
        <end position="111"/>
    </location>
</feature>
<keyword evidence="6" id="KW-0325">Glycoprotein</keyword>
<gene>
    <name evidence="12" type="primary">LOC117568320</name>
</gene>
<feature type="transmembrane region" description="Helical" evidence="9">
    <location>
        <begin position="351"/>
        <end position="375"/>
    </location>
</feature>
<dbReference type="PROSITE" id="PS00217">
    <property type="entry name" value="SUGAR_TRANSPORT_2"/>
    <property type="match status" value="1"/>
</dbReference>
<feature type="transmembrane region" description="Helical" evidence="9">
    <location>
        <begin position="146"/>
        <end position="167"/>
    </location>
</feature>
<sequence>MSDKSEKLSVLSLTQIVAAFGLSMCAFSIGNAAAYTSPALPSMTNKNVTSFSVSTQEASWVGGIMPLAGLVGGILGGPLIMYVGRKMTAMLSFVPFFIGWTLIAFASSVAMVLVGRGLSGFAVGVASLALPVYLSEAIHPLIRGILGLMPTLIGNFGMLSCFIIGYFANWSPLAIISGLLCIPFLVLLFFVPESPRWYLTKGKPEKAESALTRLRRKNTNVADEFKEMTKRLADEAEGSNTCKDIFQKKYFKPVSIAVALMIFQQLSGISAVIFYTVMIFNMSDSSVDSYLSTIIVGTVNFMASLLAIFNIDHAGRKVLLIISALSMIITLFVLSAFFYCKSREMNLDGVGWVPLVCLVIYVLGFSMGFGPIPWLMMGEILPSRIRAPAASLVVGCNWGFTFIVTKTFQDLIDLVGAHGAFVFFCAVCIIALVFVIFIVPETKNKSLEQIEEELTGGSGK</sequence>
<dbReference type="PROSITE" id="PS00216">
    <property type="entry name" value="SUGAR_TRANSPORT_1"/>
    <property type="match status" value="1"/>
</dbReference>
<dbReference type="InterPro" id="IPR003663">
    <property type="entry name" value="Sugar/inositol_transpt"/>
</dbReference>
<comment type="similarity">
    <text evidence="7">Belongs to the major facilitator superfamily. Sugar transporter (TC 2.A.1.1) family. Trehalose transporter subfamily.</text>
</comment>
<organism evidence="11 12">
    <name type="scientific">Drosophila albomicans</name>
    <name type="common">Fruit fly</name>
    <dbReference type="NCBI Taxonomy" id="7291"/>
    <lineage>
        <taxon>Eukaryota</taxon>
        <taxon>Metazoa</taxon>
        <taxon>Ecdysozoa</taxon>
        <taxon>Arthropoda</taxon>
        <taxon>Hexapoda</taxon>
        <taxon>Insecta</taxon>
        <taxon>Pterygota</taxon>
        <taxon>Neoptera</taxon>
        <taxon>Endopterygota</taxon>
        <taxon>Diptera</taxon>
        <taxon>Brachycera</taxon>
        <taxon>Muscomorpha</taxon>
        <taxon>Ephydroidea</taxon>
        <taxon>Drosophilidae</taxon>
        <taxon>Drosophila</taxon>
    </lineage>
</organism>